<sequence>MRRINRIHDLVFDLSFSDEKADASVWAEWIKMRLLPIIDEVTEDLSREFKISASQVRRIESLEIDLGSVFIAESERELVRRLHEQFSNSLRQVLTKISAQNSSLEQVENAHTDFLHFLKTGQLKWERLSDAKHAHKRLLHEIIHAKSAPLPLHEITRDNRQLNRLLKQFDVGDLFKITNMALRSWSREERELMLDWLGLEFLHLQTKHSEQAAIEKLWQFILPSIQNRSNSFAEIAQSWMAFQGSNLTTIKTEYQYFIETHTAISTPTRVALMQVLERISKKLANPDLVNAGRDTFEKRDQSTQLANELAEKYRAEIANVRSAEQAMTTSRIAFTDTHKLAFQHGDFSALESDWASLILFCADDIRQLRASYWPTWLEKFPTFACLDLISIIHKDAAWFIQSNLSTRNATGKLQNQWELDAFIVTCLSSPANAIPTSMFERFKSHLAANLVEYKQEIHNDDNVRSEQLVRKLHEEKFANAINQISKICITSDDPQLISNAIHLLLDEDADAFEANCRANWRRWWQLLDFNDQVQILLRIHPKLTACIQAYRSQQLRDASQSTTEQRTYDTALFAYLWVVPANQLSSTEFEQLYKPQSALAEDLTNSLPSSELSTEKVIASFDKIKTNKLEQDITPKEIPNKHFLERFDHKNPRSTETFFVNLRIDQSREIRSHFIELTRSQKLDIIDKMSLTQCTVLTQILHPNIGKLLQEQYQYFDRFYGAIDSCLKRMLSGNQVTHTIPNKKNLFQQLIQHLALSETSLQVSEFTNFIFNLLRIPADLRETFQESILEDIDDISLPYFVAVLKQENQNKPTPTKIGNKFQSTPLTTFSELKQSSSITPDHPLLRGFHAWRVSKFSVSDLNLQLRELHMYLHWWVLHQDTDHKIDYSLLLKNIQVAVQSSPIPEHLLACALDALRDGEHINLDSLNAQARVLDAHAFQIGEKNFSPSALALKLAIDEFYQPSTSDSNSTAKKSSEILYTSELQANFLAAFTSKENWQAFQTELIQQCVRSPSHMLRLKAQLREEISAAQLHRFILRLLERTQIDHLFISEDISAGLHSTINEKNLHQKLQLIATQSDSPQARYTDILIHLLLQDTKQLVALFSSESADANNLSNKVSGFVESQVKPVFQLSLTQQILLPENDKLSALKTQLSREQIHLPADLRQKMQPPKLLLLLKHWLIHQVQQVVFRQGQIVEDTAANRSTNRDTSISNDNQQELTARDLDAFETIAALLTNIQQEDLPFVLSSLRGSLPLHLTQQILKLSEQYFQLGEKDLKELNKWIARSDSTQQLKQAWESPLRRIYSIEQSAHGVATTQIDSNTPTLHQQEQGQFDTLSSHQIDALPGKLTDAVLHARIISLETIWPQILQDHKHLLAEVQRKYLVKQELRERLIAHTPINMLVDMLEIIAPKSAELLRGLWLNWDQLDSRMRRYQTYPDFQRHSLRPIFSGVFEMALHRRDIAEQAHFIISSIYATDRKLTEAILSHLGYQMDVSQSPPWQYVFEHINAVNMFKAFEDADSLDQTAQGAQELHELDTNRSNKNGYLDIETRPFANLAQLDLWQYDKKANSPTTSTSPTKPEILQLSTKQQDDLVTCCLMQLNADQLHSFWNAYAFELCQSKVNRIDPSLEEALETTTYNTPALPIQEKTIDQRILRSQTSLRAALKALANLDLSQVDTVSLSKHDQSLIATPTTLQNLETICVVILQSKTSIGYREQADFQKALHRLLSQTTYHFKDIKEALQSNSAVNRLCELASLSQLDALFRRLHNNLSQHLPTLIYRLENALQILLHENLIHLSKASWRAIYVSSLANPTPSDIKQFTAQLIRQLQLSFKLESIEACIEKLKNFDHQLETRISMQIAEREEKARSPKRNLHDQQTSSNKDKFPGDDEQILQASFLQNAGLVIVAPYLQRLFSLLSLTKDGAFVDRQAAERAVHLTQYIVTGEDASPEFMLTLNKLLCGIPAVVPISIGIQISADEKEVIQQMLSGVIAHWSAIGKTSIQGLRETFLIREGHLNYIEDSWHLKVRQGSFDMLLDRLPWSFAMIKYPWMLAPLHVTWR</sequence>
<dbReference type="Pfam" id="PF19268">
    <property type="entry name" value="CIS_TMP"/>
    <property type="match status" value="2"/>
</dbReference>
<feature type="region of interest" description="Disordered" evidence="1">
    <location>
        <begin position="1858"/>
        <end position="1885"/>
    </location>
</feature>
<reference evidence="3" key="1">
    <citation type="journal article" date="2019" name="Int. J. Syst. Evol. Microbiol.">
        <title>The Global Catalogue of Microorganisms (GCM) 10K type strain sequencing project: providing services to taxonomists for standard genome sequencing and annotation.</title>
        <authorList>
            <consortium name="The Broad Institute Genomics Platform"/>
            <consortium name="The Broad Institute Genome Sequencing Center for Infectious Disease"/>
            <person name="Wu L."/>
            <person name="Ma J."/>
        </authorList>
    </citation>
    <scope>NUCLEOTIDE SEQUENCE [LARGE SCALE GENOMIC DNA]</scope>
    <source>
        <strain evidence="3">KCTC 23916</strain>
    </source>
</reference>
<comment type="caution">
    <text evidence="2">The sequence shown here is derived from an EMBL/GenBank/DDBJ whole genome shotgun (WGS) entry which is preliminary data.</text>
</comment>
<accession>A0ABQ2XCD2</accession>
<dbReference type="EMBL" id="BMYT01000002">
    <property type="protein sequence ID" value="GGX10413.1"/>
    <property type="molecule type" value="Genomic_DNA"/>
</dbReference>
<keyword evidence="3" id="KW-1185">Reference proteome</keyword>
<evidence type="ECO:0000313" key="2">
    <source>
        <dbReference type="EMBL" id="GGX10413.1"/>
    </source>
</evidence>
<protein>
    <submittedName>
        <fullName evidence="2">Uncharacterized protein</fullName>
    </submittedName>
</protein>
<evidence type="ECO:0000313" key="3">
    <source>
        <dbReference type="Proteomes" id="UP000620127"/>
    </source>
</evidence>
<name>A0ABQ2XCD2_9BURK</name>
<gene>
    <name evidence="2" type="ORF">GCM10011282_15890</name>
</gene>
<organism evidence="2 3">
    <name type="scientific">Undibacterium macrobrachii</name>
    <dbReference type="NCBI Taxonomy" id="1119058"/>
    <lineage>
        <taxon>Bacteria</taxon>
        <taxon>Pseudomonadati</taxon>
        <taxon>Pseudomonadota</taxon>
        <taxon>Betaproteobacteria</taxon>
        <taxon>Burkholderiales</taxon>
        <taxon>Oxalobacteraceae</taxon>
        <taxon>Undibacterium</taxon>
    </lineage>
</organism>
<evidence type="ECO:0000256" key="1">
    <source>
        <dbReference type="SAM" id="MobiDB-lite"/>
    </source>
</evidence>
<dbReference type="Proteomes" id="UP000620127">
    <property type="component" value="Unassembled WGS sequence"/>
</dbReference>
<proteinExistence type="predicted"/>
<dbReference type="InterPro" id="IPR045538">
    <property type="entry name" value="CIS_TMP"/>
</dbReference>
<dbReference type="RefSeq" id="WP_189345553.1">
    <property type="nucleotide sequence ID" value="NZ_BMYT01000002.1"/>
</dbReference>